<evidence type="ECO:0000259" key="2">
    <source>
        <dbReference type="Pfam" id="PF10145"/>
    </source>
</evidence>
<evidence type="ECO:0000313" key="3">
    <source>
        <dbReference type="EMBL" id="RGB73640.1"/>
    </source>
</evidence>
<name>A0A3E2TEN6_9FIRM</name>
<comment type="caution">
    <text evidence="3">The sequence shown here is derived from an EMBL/GenBank/DDBJ whole genome shotgun (WGS) entry which is preliminary data.</text>
</comment>
<gene>
    <name evidence="3" type="ORF">DWZ89_02310</name>
</gene>
<feature type="compositionally biased region" description="Gly residues" evidence="1">
    <location>
        <begin position="1296"/>
        <end position="1315"/>
    </location>
</feature>
<sequence>MAGNGALDLSIRIMGKVDPSLTKTISQVKGLTGSLAGEMRGVNSLASTVTNVLGVVGKAGLALGATLTGAVAAGIQKTTNEAVKLEAQMAPVMRYVDGLADSSGKASDQMSENGKTYAQNYADMENYIQRLSMEIPRTTEQLSTMSAALGQSGKDVDEQTTSGILRDTAVAATAMDLEDRTAGDYMAKWEVSFTKKDENGNKVNYSHDDVMRLMNQINYLGANNATTAAEIASSVNKSASVGQLAGVDPSTTAAIATAMQATGVDTERTGTTISRIYTNISKGDSATKAQKEMWATLGLSASGVAKSMQEDGTGTLQKVFAAINQLPDEKKLATLNVLFNQWAVEGAAKVTNNLDLLEKTLSEVSDANYDNYKNSMEREFAINSGTQESLDIMRTNARTVLMQDVGEAFLPAQKELTRIQLDFYKEIDESLPDLSNLVTSVLPLLRNAVNGIGDAAKAALPWIQKGIDYTAEHGPEVAGAITAIVAALGAMSLAPAAYSAGSTLLSTVGNIVIGGKPSGAPGGTFGGITVRNLLGALTPTSLIQKTVSGAAFAGSNAGMFAENAKYGAQMAGIGAQQPATRLGKIGQTLDGAGVGIWATMKNFKGLRSGTKKGQTGFVNDVLEASTNGGVLGLLKNSGPGKYVTGVGSAISALGNTAIGSGFVKAGGVAKQILSGIAGPKGINFPGIFAGMKSFGGATLSTMGGLGKSALGNIGKAGVGILAKTGIVQPGRGRALWRMATSTVGMNGQDALAQMGYIFSQTKGPAILANAKNKVVGGATKLAGGAIGTVKNVGQFAGAGLNVLGSTVGPVAAKLGGGFVTLLGTFGPVITSLGTMIAVVSLLGDHFEDIRNIVGTVFGEGGLAVFDKFTGKIAGIGDLAKQVFGQLSTPEGLQSIQEKLSGFSIGGLNLGDVFGAMTPAIQAVMPLVQSFAGVFSQIVDLGVNHIKPVLTEIFGFVVNEGIPAVIPLLSTVVSLVGTTLVNAIKVAVDVVGKVLPVVEPVILGVIGFLKQIATVGVKAVNFIIGALNKIQLKIPETLFGIPVPVIGGKSFGFNLSPVSVPAFANGGMTKGPSIAGEAGTEAVISFRRGVREKNVDTWLTAGKMLGVGLGDLLELPGRKPKMFADGGFTDEGTNLIDFRKAQRQQRFNQIAQSFGTMFPSVAAGMVLGSDAGVAFSRVTEFANYAVDGLEALAAVQAPAVTDDQSKIVQNVNTGIGKVVTGAQTILANENAQKVIRFIRGADIEKAQLEYAANPDHYDLSNVDFFPTVYGTGTTEQDLSMLADLQASRQNVVELPSIGGGGTSGGNSGSSGGGGGTSYQRTYTSSSGNTYVYAPNFTVYGSMSADELRELLEEDYEKFCEHMEQYEHETRRKNYGT</sequence>
<organism evidence="3 4">
    <name type="scientific">Faecalibacterium prausnitzii</name>
    <dbReference type="NCBI Taxonomy" id="853"/>
    <lineage>
        <taxon>Bacteria</taxon>
        <taxon>Bacillati</taxon>
        <taxon>Bacillota</taxon>
        <taxon>Clostridia</taxon>
        <taxon>Eubacteriales</taxon>
        <taxon>Oscillospiraceae</taxon>
        <taxon>Faecalibacterium</taxon>
    </lineage>
</organism>
<accession>A0A3E2TEN6</accession>
<feature type="domain" description="Phage tail tape measure protein" evidence="2">
    <location>
        <begin position="128"/>
        <end position="339"/>
    </location>
</feature>
<evidence type="ECO:0000256" key="1">
    <source>
        <dbReference type="SAM" id="MobiDB-lite"/>
    </source>
</evidence>
<proteinExistence type="predicted"/>
<protein>
    <submittedName>
        <fullName evidence="3">Phage tail tape measure protein</fullName>
    </submittedName>
</protein>
<dbReference type="EMBL" id="QVEQ01000001">
    <property type="protein sequence ID" value="RGB73640.1"/>
    <property type="molecule type" value="Genomic_DNA"/>
</dbReference>
<dbReference type="NCBIfam" id="TIGR01760">
    <property type="entry name" value="tape_meas_TP901"/>
    <property type="match status" value="1"/>
</dbReference>
<evidence type="ECO:0000313" key="4">
    <source>
        <dbReference type="Proteomes" id="UP000261140"/>
    </source>
</evidence>
<dbReference type="Proteomes" id="UP000261140">
    <property type="component" value="Unassembled WGS sequence"/>
</dbReference>
<reference evidence="3 4" key="1">
    <citation type="submission" date="2018-08" db="EMBL/GenBank/DDBJ databases">
        <title>A genome reference for cultivated species of the human gut microbiota.</title>
        <authorList>
            <person name="Zou Y."/>
            <person name="Xue W."/>
            <person name="Luo G."/>
        </authorList>
    </citation>
    <scope>NUCLEOTIDE SEQUENCE [LARGE SCALE GENOMIC DNA]</scope>
    <source>
        <strain evidence="3 4">AF36-11AT</strain>
    </source>
</reference>
<feature type="region of interest" description="Disordered" evidence="1">
    <location>
        <begin position="1293"/>
        <end position="1319"/>
    </location>
</feature>
<dbReference type="Pfam" id="PF10145">
    <property type="entry name" value="PhageMin_Tail"/>
    <property type="match status" value="1"/>
</dbReference>
<dbReference type="InterPro" id="IPR010090">
    <property type="entry name" value="Phage_tape_meas"/>
</dbReference>